<dbReference type="Proteomes" id="UP000616151">
    <property type="component" value="Unassembled WGS sequence"/>
</dbReference>
<name>A0ACC5R1R7_9HYPH</name>
<sequence length="789" mass="87986">MRYQSVIVAVFACVLSFALPVMAPQGFVSTAQAQAIGRIIVEGNQRIEAETVLSYMQIGAGDQFDSEKIDESLKTLFQTGLFSDVRIFRRGNNLVVVVEENPMINRVNFEGNSEVKDKDLEKEVELKERTMFTRAKVQSDVQRIIAVYRRSGFYSARVEPKIIRLPQNRVDLIYEITEGAETKVKAITFVGNEAFSDSDLRSAITTTEHSWWKFMSTSDRYDPDRLNYDKELLRRYYLKNGFADFRVISADAELAPDGESFYITFTVEEGPLYKVNSVAVNKGDTNLDEEQLRKAVQLSPGEDYDATKVDKSVENITIEAGKAGYAFAKVEPDIKKDEPNRALDITYNITEGPRTYIERIDIIGNTRTLDEVIRRELRLFEGDAYNRVLVERGRRRLTSLDFFEKIDMREEPGSAPDKVVLIVEVVEKSTGSLNLTAGYSTSDGVIGGISVSERNLLGRGQNVRLDTQLSWDRQQVDFSFTEPYFLDMPLSAGVDLFATRSSDTDTTSYDSTRYGGALRTGFRLDEWQSLSFKYMLARREITIDDGADVSPAILDSEGVTWKSSVASAYVYDDLDNPSRPTKGFRGKGTLEVAGLGGDVYYASIDTSAYYFMPLLFDGVVLKLEANAGHMEPLTSDDIPIQDRFFKGSDSFRGFKRGGVGPRMDNTRGDSDGIGGQTYAIGTVETTFPLGLPEEFGLEGAVFSDFGTVFGAPEDTMAATANGLCRINPNKPAAGQKCEVHDTPELRLSVGAGVIWQSPFGPLRVDVAYPLIKADYDEEELFRFSVGTRF</sequence>
<gene>
    <name evidence="1" type="primary">bamA</name>
    <name evidence="1" type="ORF">JHL16_09640</name>
</gene>
<protein>
    <submittedName>
        <fullName evidence="1">Outer membrane protein assembly factor BamA</fullName>
    </submittedName>
</protein>
<evidence type="ECO:0000313" key="2">
    <source>
        <dbReference type="Proteomes" id="UP000616151"/>
    </source>
</evidence>
<proteinExistence type="predicted"/>
<comment type="caution">
    <text evidence="1">The sequence shown here is derived from an EMBL/GenBank/DDBJ whole genome shotgun (WGS) entry which is preliminary data.</text>
</comment>
<keyword evidence="2" id="KW-1185">Reference proteome</keyword>
<evidence type="ECO:0000313" key="1">
    <source>
        <dbReference type="EMBL" id="MBK1866614.1"/>
    </source>
</evidence>
<organism evidence="1 2">
    <name type="scientific">Taklimakanibacter albus</name>
    <dbReference type="NCBI Taxonomy" id="2800327"/>
    <lineage>
        <taxon>Bacteria</taxon>
        <taxon>Pseudomonadati</taxon>
        <taxon>Pseudomonadota</taxon>
        <taxon>Alphaproteobacteria</taxon>
        <taxon>Hyphomicrobiales</taxon>
        <taxon>Aestuariivirgaceae</taxon>
        <taxon>Taklimakanibacter</taxon>
    </lineage>
</organism>
<accession>A0ACC5R1R7</accession>
<dbReference type="EMBL" id="JAENHL010000006">
    <property type="protein sequence ID" value="MBK1866614.1"/>
    <property type="molecule type" value="Genomic_DNA"/>
</dbReference>
<reference evidence="1" key="1">
    <citation type="submission" date="2021-01" db="EMBL/GenBank/DDBJ databases">
        <authorList>
            <person name="Sun Q."/>
        </authorList>
    </citation>
    <scope>NUCLEOTIDE SEQUENCE</scope>
    <source>
        <strain evidence="1">YIM B02566</strain>
    </source>
</reference>